<protein>
    <submittedName>
        <fullName evidence="2">Uncharacterized protein</fullName>
    </submittedName>
</protein>
<dbReference type="Proteomes" id="UP001258017">
    <property type="component" value="Unassembled WGS sequence"/>
</dbReference>
<evidence type="ECO:0000256" key="1">
    <source>
        <dbReference type="SAM" id="MobiDB-lite"/>
    </source>
</evidence>
<accession>A0AAD9RHD9</accession>
<dbReference type="AlphaFoldDB" id="A0AAD9RHD9"/>
<gene>
    <name evidence="2" type="ORF">KPH14_008261</name>
</gene>
<sequence>MIPPVEISVRFPLEGKDSVRNEEAFDEFPGCPSHPPFGYLLAESKKELESKVVSWAFKLHAEEEVKKKVGKKDRGKSLEISAAAAAAAAAKAPTGKDIPSPGEPDTRAR</sequence>
<evidence type="ECO:0000313" key="2">
    <source>
        <dbReference type="EMBL" id="KAK2579308.1"/>
    </source>
</evidence>
<reference evidence="2" key="2">
    <citation type="journal article" date="2023" name="Commun. Biol.">
        <title>Intrasexual cuticular hydrocarbon dimorphism in a wasp sheds light on hydrocarbon biosynthesis genes in Hymenoptera.</title>
        <authorList>
            <person name="Moris V.C."/>
            <person name="Podsiadlowski L."/>
            <person name="Martin S."/>
            <person name="Oeyen J.P."/>
            <person name="Donath A."/>
            <person name="Petersen M."/>
            <person name="Wilbrandt J."/>
            <person name="Misof B."/>
            <person name="Liedtke D."/>
            <person name="Thamm M."/>
            <person name="Scheiner R."/>
            <person name="Schmitt T."/>
            <person name="Niehuis O."/>
        </authorList>
    </citation>
    <scope>NUCLEOTIDE SEQUENCE</scope>
    <source>
        <strain evidence="2">GBR_01_08_01A</strain>
    </source>
</reference>
<organism evidence="2 3">
    <name type="scientific">Odynerus spinipes</name>
    <dbReference type="NCBI Taxonomy" id="1348599"/>
    <lineage>
        <taxon>Eukaryota</taxon>
        <taxon>Metazoa</taxon>
        <taxon>Ecdysozoa</taxon>
        <taxon>Arthropoda</taxon>
        <taxon>Hexapoda</taxon>
        <taxon>Insecta</taxon>
        <taxon>Pterygota</taxon>
        <taxon>Neoptera</taxon>
        <taxon>Endopterygota</taxon>
        <taxon>Hymenoptera</taxon>
        <taxon>Apocrita</taxon>
        <taxon>Aculeata</taxon>
        <taxon>Vespoidea</taxon>
        <taxon>Vespidae</taxon>
        <taxon>Eumeninae</taxon>
        <taxon>Odynerus</taxon>
    </lineage>
</organism>
<feature type="region of interest" description="Disordered" evidence="1">
    <location>
        <begin position="89"/>
        <end position="109"/>
    </location>
</feature>
<evidence type="ECO:0000313" key="3">
    <source>
        <dbReference type="Proteomes" id="UP001258017"/>
    </source>
</evidence>
<name>A0AAD9RHD9_9HYME</name>
<proteinExistence type="predicted"/>
<keyword evidence="3" id="KW-1185">Reference proteome</keyword>
<comment type="caution">
    <text evidence="2">The sequence shown here is derived from an EMBL/GenBank/DDBJ whole genome shotgun (WGS) entry which is preliminary data.</text>
</comment>
<reference evidence="2" key="1">
    <citation type="submission" date="2021-08" db="EMBL/GenBank/DDBJ databases">
        <authorList>
            <person name="Misof B."/>
            <person name="Oliver O."/>
            <person name="Podsiadlowski L."/>
            <person name="Donath A."/>
            <person name="Peters R."/>
            <person name="Mayer C."/>
            <person name="Rust J."/>
            <person name="Gunkel S."/>
            <person name="Lesny P."/>
            <person name="Martin S."/>
            <person name="Oeyen J.P."/>
            <person name="Petersen M."/>
            <person name="Panagiotis P."/>
            <person name="Wilbrandt J."/>
            <person name="Tanja T."/>
        </authorList>
    </citation>
    <scope>NUCLEOTIDE SEQUENCE</scope>
    <source>
        <strain evidence="2">GBR_01_08_01A</strain>
        <tissue evidence="2">Thorax + abdomen</tissue>
    </source>
</reference>
<dbReference type="EMBL" id="JAIFRP010000096">
    <property type="protein sequence ID" value="KAK2579308.1"/>
    <property type="molecule type" value="Genomic_DNA"/>
</dbReference>